<dbReference type="Proteomes" id="UP001154329">
    <property type="component" value="Chromosome 1"/>
</dbReference>
<reference evidence="2" key="2">
    <citation type="submission" date="2022-10" db="EMBL/GenBank/DDBJ databases">
        <authorList>
            <consortium name="ENA_rothamsted_submissions"/>
            <consortium name="culmorum"/>
            <person name="King R."/>
        </authorList>
    </citation>
    <scope>NUCLEOTIDE SEQUENCE</scope>
</reference>
<keyword evidence="3" id="KW-1185">Reference proteome</keyword>
<organism evidence="2 3">
    <name type="scientific">Aphis gossypii</name>
    <name type="common">Cotton aphid</name>
    <dbReference type="NCBI Taxonomy" id="80765"/>
    <lineage>
        <taxon>Eukaryota</taxon>
        <taxon>Metazoa</taxon>
        <taxon>Ecdysozoa</taxon>
        <taxon>Arthropoda</taxon>
        <taxon>Hexapoda</taxon>
        <taxon>Insecta</taxon>
        <taxon>Pterygota</taxon>
        <taxon>Neoptera</taxon>
        <taxon>Paraneoptera</taxon>
        <taxon>Hemiptera</taxon>
        <taxon>Sternorrhyncha</taxon>
        <taxon>Aphidomorpha</taxon>
        <taxon>Aphidoidea</taxon>
        <taxon>Aphididae</taxon>
        <taxon>Aphidini</taxon>
        <taxon>Aphis</taxon>
        <taxon>Aphis</taxon>
    </lineage>
</organism>
<dbReference type="AlphaFoldDB" id="A0A9P0IQ90"/>
<dbReference type="EMBL" id="OU899034">
    <property type="protein sequence ID" value="CAH1710678.1"/>
    <property type="molecule type" value="Genomic_DNA"/>
</dbReference>
<proteinExistence type="predicted"/>
<evidence type="ECO:0000313" key="3">
    <source>
        <dbReference type="Proteomes" id="UP001154329"/>
    </source>
</evidence>
<reference evidence="2" key="1">
    <citation type="submission" date="2022-02" db="EMBL/GenBank/DDBJ databases">
        <authorList>
            <person name="King R."/>
        </authorList>
    </citation>
    <scope>NUCLEOTIDE SEQUENCE</scope>
</reference>
<feature type="transmembrane region" description="Helical" evidence="1">
    <location>
        <begin position="138"/>
        <end position="160"/>
    </location>
</feature>
<keyword evidence="1" id="KW-0812">Transmembrane</keyword>
<name>A0A9P0IQ90_APHGO</name>
<feature type="transmembrane region" description="Helical" evidence="1">
    <location>
        <begin position="99"/>
        <end position="117"/>
    </location>
</feature>
<keyword evidence="1" id="KW-0472">Membrane</keyword>
<accession>A0A9P0IQ90</accession>
<keyword evidence="1" id="KW-1133">Transmembrane helix</keyword>
<protein>
    <submittedName>
        <fullName evidence="2">Uncharacterized protein</fullName>
    </submittedName>
</protein>
<evidence type="ECO:0000256" key="1">
    <source>
        <dbReference type="SAM" id="Phobius"/>
    </source>
</evidence>
<gene>
    <name evidence="2" type="ORF">APHIGO_LOCUS1293</name>
</gene>
<feature type="transmembrane region" description="Helical" evidence="1">
    <location>
        <begin position="197"/>
        <end position="216"/>
    </location>
</feature>
<evidence type="ECO:0000313" key="2">
    <source>
        <dbReference type="EMBL" id="CAH1710678.1"/>
    </source>
</evidence>
<sequence length="217" mass="25157">MYAFYTPPHLHPWGQQTSSSPAYTRFLHPPSRPSYSVGGAKVCTNGSARAHPDTADVGRLSQSHPKSQWVRELTVFSKRARFPSFPTIQFSRLCLADGMYGQIVVVSHHYLIYLLYYRNVNSYSIAYYNNMTHDNKNIMMIIKSCGRFLVAVFLFLRFFVFLRNDFIAEASSRWTVEILLLLLSFAKPDCQTERILFGFYFIYVTLISLVACYIFHR</sequence>